<keyword evidence="1" id="KW-0812">Transmembrane</keyword>
<keyword evidence="3" id="KW-1185">Reference proteome</keyword>
<proteinExistence type="predicted"/>
<organism evidence="2 3">
    <name type="scientific">Candidatus Nitrosocosmicus oleophilus</name>
    <dbReference type="NCBI Taxonomy" id="1353260"/>
    <lineage>
        <taxon>Archaea</taxon>
        <taxon>Nitrososphaerota</taxon>
        <taxon>Nitrososphaeria</taxon>
        <taxon>Nitrososphaerales</taxon>
        <taxon>Nitrososphaeraceae</taxon>
        <taxon>Candidatus Nitrosocosmicus</taxon>
    </lineage>
</organism>
<keyword evidence="1" id="KW-0472">Membrane</keyword>
<dbReference type="KEGG" id="taa:NMY3_02114"/>
<dbReference type="EMBL" id="CP012850">
    <property type="protein sequence ID" value="ALI36315.1"/>
    <property type="molecule type" value="Genomic_DNA"/>
</dbReference>
<gene>
    <name evidence="2" type="ORF">NMY3_02114</name>
</gene>
<protein>
    <submittedName>
        <fullName evidence="2">Uncharacterized protein</fullName>
    </submittedName>
</protein>
<evidence type="ECO:0000256" key="1">
    <source>
        <dbReference type="SAM" id="Phobius"/>
    </source>
</evidence>
<keyword evidence="1" id="KW-1133">Transmembrane helix</keyword>
<name>A0A654LYJ1_9ARCH</name>
<dbReference type="AlphaFoldDB" id="A0A654LYJ1"/>
<evidence type="ECO:0000313" key="2">
    <source>
        <dbReference type="EMBL" id="ALI36315.1"/>
    </source>
</evidence>
<evidence type="ECO:0000313" key="3">
    <source>
        <dbReference type="Proteomes" id="UP000058925"/>
    </source>
</evidence>
<dbReference type="Proteomes" id="UP000058925">
    <property type="component" value="Chromosome"/>
</dbReference>
<reference evidence="3" key="1">
    <citation type="submission" date="2015-10" db="EMBL/GenBank/DDBJ databases">
        <title>Niche specialization of a soil ammonia-oxidizing archaeon, Candidatus Nitrosocosmicus oleophilus.</title>
        <authorList>
            <person name="Jung M.-Y."/>
            <person name="Rhee S.-K."/>
        </authorList>
    </citation>
    <scope>NUCLEOTIDE SEQUENCE [LARGE SCALE GENOMIC DNA]</scope>
    <source>
        <strain evidence="3">MY3</strain>
    </source>
</reference>
<feature type="transmembrane region" description="Helical" evidence="1">
    <location>
        <begin position="28"/>
        <end position="57"/>
    </location>
</feature>
<sequence>MEKRNNKSATVDSIASKTFEIKSEIKKLLIFFGFLLAIIVLIHQMDVIWLHMCYAWLNMKPIKHPAKVFIY</sequence>
<accession>A0A654LYJ1</accession>